<reference evidence="2 3" key="1">
    <citation type="journal article" date="2008" name="Nature">
        <title>The genome of the choanoflagellate Monosiga brevicollis and the origin of metazoans.</title>
        <authorList>
            <consortium name="JGI Sequencing"/>
            <person name="King N."/>
            <person name="Westbrook M.J."/>
            <person name="Young S.L."/>
            <person name="Kuo A."/>
            <person name="Abedin M."/>
            <person name="Chapman J."/>
            <person name="Fairclough S."/>
            <person name="Hellsten U."/>
            <person name="Isogai Y."/>
            <person name="Letunic I."/>
            <person name="Marr M."/>
            <person name="Pincus D."/>
            <person name="Putnam N."/>
            <person name="Rokas A."/>
            <person name="Wright K.J."/>
            <person name="Zuzow R."/>
            <person name="Dirks W."/>
            <person name="Good M."/>
            <person name="Goodstein D."/>
            <person name="Lemons D."/>
            <person name="Li W."/>
            <person name="Lyons J.B."/>
            <person name="Morris A."/>
            <person name="Nichols S."/>
            <person name="Richter D.J."/>
            <person name="Salamov A."/>
            <person name="Bork P."/>
            <person name="Lim W.A."/>
            <person name="Manning G."/>
            <person name="Miller W.T."/>
            <person name="McGinnis W."/>
            <person name="Shapiro H."/>
            <person name="Tjian R."/>
            <person name="Grigoriev I.V."/>
            <person name="Rokhsar D."/>
        </authorList>
    </citation>
    <scope>NUCLEOTIDE SEQUENCE [LARGE SCALE GENOMIC DNA]</scope>
    <source>
        <strain evidence="3">MX1 / ATCC 50154</strain>
    </source>
</reference>
<keyword evidence="3" id="KW-1185">Reference proteome</keyword>
<dbReference type="InParanoid" id="A9VAH6"/>
<dbReference type="eggNOG" id="KOG1949">
    <property type="taxonomic scope" value="Eukaryota"/>
</dbReference>
<protein>
    <submittedName>
        <fullName evidence="2">Uncharacterized protein</fullName>
    </submittedName>
</protein>
<evidence type="ECO:0000313" key="3">
    <source>
        <dbReference type="Proteomes" id="UP000001357"/>
    </source>
</evidence>
<feature type="region of interest" description="Disordered" evidence="1">
    <location>
        <begin position="1"/>
        <end position="43"/>
    </location>
</feature>
<dbReference type="Gene3D" id="1.25.10.10">
    <property type="entry name" value="Leucine-rich Repeat Variant"/>
    <property type="match status" value="1"/>
</dbReference>
<dbReference type="InterPro" id="IPR024741">
    <property type="entry name" value="Condensin2_G2"/>
</dbReference>
<dbReference type="KEGG" id="mbr:MONBRDRAFT_34252"/>
<dbReference type="InterPro" id="IPR011989">
    <property type="entry name" value="ARM-like"/>
</dbReference>
<dbReference type="GO" id="GO:0000796">
    <property type="term" value="C:condensin complex"/>
    <property type="evidence" value="ECO:0000318"/>
    <property type="project" value="GO_Central"/>
</dbReference>
<dbReference type="InterPro" id="IPR016024">
    <property type="entry name" value="ARM-type_fold"/>
</dbReference>
<dbReference type="AlphaFoldDB" id="A9VAH6"/>
<gene>
    <name evidence="2" type="ORF">MONBRDRAFT_34252</name>
</gene>
<dbReference type="Pfam" id="PF12422">
    <property type="entry name" value="Condensin2nSMC"/>
    <property type="match status" value="1"/>
</dbReference>
<proteinExistence type="predicted"/>
<dbReference type="PANTHER" id="PTHR16199">
    <property type="entry name" value="CONDENSIN-2 COMPLEX SUBUNIT G2"/>
    <property type="match status" value="1"/>
</dbReference>
<dbReference type="GO" id="GO:0005634">
    <property type="term" value="C:nucleus"/>
    <property type="evidence" value="ECO:0000318"/>
    <property type="project" value="GO_Central"/>
</dbReference>
<evidence type="ECO:0000313" key="2">
    <source>
        <dbReference type="EMBL" id="EDQ85542.1"/>
    </source>
</evidence>
<dbReference type="Proteomes" id="UP000001357">
    <property type="component" value="Unassembled WGS sequence"/>
</dbReference>
<name>A9VAH6_MONBE</name>
<dbReference type="GeneID" id="5894917"/>
<dbReference type="FunCoup" id="A9VAH6">
    <property type="interactions" value="720"/>
</dbReference>
<organism evidence="2 3">
    <name type="scientific">Monosiga brevicollis</name>
    <name type="common">Choanoflagellate</name>
    <dbReference type="NCBI Taxonomy" id="81824"/>
    <lineage>
        <taxon>Eukaryota</taxon>
        <taxon>Choanoflagellata</taxon>
        <taxon>Craspedida</taxon>
        <taxon>Salpingoecidae</taxon>
        <taxon>Monosiga</taxon>
    </lineage>
</organism>
<dbReference type="PANTHER" id="PTHR16199:SF4">
    <property type="entry name" value="CONDENSIN-2 COMPLEX SUBUNIT G2"/>
    <property type="match status" value="1"/>
</dbReference>
<dbReference type="SUPFAM" id="SSF48371">
    <property type="entry name" value="ARM repeat"/>
    <property type="match status" value="1"/>
</dbReference>
<dbReference type="RefSeq" id="XP_001749733.1">
    <property type="nucleotide sequence ID" value="XM_001749681.1"/>
</dbReference>
<dbReference type="GO" id="GO:0000070">
    <property type="term" value="P:mitotic sister chromatid segregation"/>
    <property type="evidence" value="ECO:0000318"/>
    <property type="project" value="GO_Central"/>
</dbReference>
<sequence length="1178" mass="129395">MARDRGASTRVLADRGNEPGSATSSKASAPQKRANKGPTTATRREDLMNAMSSMDSLAAFHTQEQQADSLDMKELLEAHSVKQAQDLWAAAVSLLQSEVIPALPSGDAAPEALSEVYTLPLCFPHKHLEQQAISSFTLVTEMALAAPPAVREDADLQVPQDLITIVLAVHDYLLAAPTSARELRNASITLLGNWFRYQRPQYQDITPHLCSAAVIMALEEKANQSAIKRLYSMREAFMALDYDHESSVALKSCLLQCVVEPQFLNVLEGRRFLSFLFGLHLNFTEQLHTNIKSTLPHCPKSFISAYGEIYYRAWRGASGAYQTTIENACIQDLIYHALHARKPAFRGPNMPLMLRTMLNDFHEKKQERGVDEMLTKLYEPLLWRALKVANPFVRRNAACLLADVFPLTNPNASRPENEALLEHQVDALQELLTDPHAAVRATGVQAVCRVLCGYWELFPANALSGILTKVVNDLTRFIDLLLAVKGIRDIRFHDIVPLDQLLARLPLETPGNQKRLCKLLLPTYFPMGNTDEVRYDRCVRLVEANREASRIFYSLLPELKGKASDSDVARFVAVLAAGLSSDVKGEGLFDEVDSLMNEMDAANAEAAEDTPMARDTLVGLMEVMVVLLEQLTRRHGQDTLTSRLADRISSLVQFLHTQYGDDEEIQTCTSIIMATLPDVSTKEIVQDRLEELVAAESNTDDLNANVHWLLQNHQLPSLLYLGEQLVANALQVEHVPGVVVRSNQHKRGASKSRSEVDTDLLTVDDTSRSGLGDSILKACLTFAGQQDATPEDRKALLGTAPELLQRIPDVVLGRCSGIKMLPTNVDRELPHMLNTWFQMQLLVGSEVDIWQAFDELTRVLTTGILPALEQLTTAPIPKKASKRSKGASKDAPTTLQEDVLQALAADIIGQAIPAALRLGAVETTSITTAVEAASQVAKVMPAEVLCESLSTLCQELLASTSGTQPHEHDAHGLRLLRLMLCQAHGTSTAFAPVRTLVVRLASVFQRRQLLQTYVATLVDGLLDGMEAAGCIDKTIGVTTTIAAHTVLPLLAASPALLSAFVRALNGMPAVPLRLYNALHLLSFLCSNQPLPLPPRLKQECGSETVCGADIKTNRFSIDLKEGRREQAKVLYAAAKRLRTHLQDSGASSEDADRSTELMHDRVAKAFDAFIAEEQPSTA</sequence>
<dbReference type="STRING" id="81824.A9VAH6"/>
<feature type="compositionally biased region" description="Basic and acidic residues" evidence="1">
    <location>
        <begin position="1"/>
        <end position="17"/>
    </location>
</feature>
<evidence type="ECO:0000256" key="1">
    <source>
        <dbReference type="SAM" id="MobiDB-lite"/>
    </source>
</evidence>
<accession>A9VAH6</accession>
<dbReference type="EMBL" id="CH991573">
    <property type="protein sequence ID" value="EDQ85542.1"/>
    <property type="molecule type" value="Genomic_DNA"/>
</dbReference>